<accession>A0A069CUJ0</accession>
<evidence type="ECO:0000256" key="3">
    <source>
        <dbReference type="SAM" id="Phobius"/>
    </source>
</evidence>
<dbReference type="PROSITE" id="PS50072">
    <property type="entry name" value="CSA_PPIASE_2"/>
    <property type="match status" value="1"/>
</dbReference>
<dbReference type="InterPro" id="IPR029000">
    <property type="entry name" value="Cyclophilin-like_dom_sf"/>
</dbReference>
<sequence>MKKIPIQAWALGVVSIAIIGAVIFALNKPNTASDNNAANSSSKLTASQNDGKSQSQLNQLALPQLSKAVASDESVVLIKTSMGDIKIKLFNTYAPLAVDNFITHAKAGYYNNTIFHRVINNFMIQGGDPKGNGTGGNSIWQGNNSKIDSGSGFKNETSSSLYNIRGALAMANTGQKDSNGSQFFINQNPVDQTGNIDKSAYPSKIYKAYKNGGNPGLDGSYTVFGQVISGMDVVDKIAKSKVDSNDKPKTAIQISEIQVTTEAPLNLPADAQ</sequence>
<evidence type="ECO:0000259" key="4">
    <source>
        <dbReference type="PROSITE" id="PS50072"/>
    </source>
</evidence>
<keyword evidence="6" id="KW-1185">Reference proteome</keyword>
<dbReference type="Pfam" id="PF00160">
    <property type="entry name" value="Pro_isomerase"/>
    <property type="match status" value="1"/>
</dbReference>
<dbReference type="Gene3D" id="2.40.100.10">
    <property type="entry name" value="Cyclophilin-like"/>
    <property type="match status" value="1"/>
</dbReference>
<feature type="domain" description="PPIase cyclophilin-type" evidence="4">
    <location>
        <begin position="80"/>
        <end position="259"/>
    </location>
</feature>
<dbReference type="Proteomes" id="UP000030643">
    <property type="component" value="Unassembled WGS sequence"/>
</dbReference>
<reference evidence="6" key="1">
    <citation type="journal article" date="2014" name="Genome Announc.">
        <title>Draft genome sequence of Weissella oryzae SG25T, isolated from fermented rice grains.</title>
        <authorList>
            <person name="Tanizawa Y."/>
            <person name="Fujisawa T."/>
            <person name="Mochizuki T."/>
            <person name="Kaminuma E."/>
            <person name="Suzuki Y."/>
            <person name="Nakamura Y."/>
            <person name="Tohno M."/>
        </authorList>
    </citation>
    <scope>NUCLEOTIDE SEQUENCE [LARGE SCALE GENOMIC DNA]</scope>
    <source>
        <strain evidence="6">DSM 25784 / JCM 18191 / LMG 30913 / SG25</strain>
    </source>
</reference>
<evidence type="ECO:0000313" key="6">
    <source>
        <dbReference type="Proteomes" id="UP000030643"/>
    </source>
</evidence>
<dbReference type="SUPFAM" id="SSF50891">
    <property type="entry name" value="Cyclophilin-like"/>
    <property type="match status" value="1"/>
</dbReference>
<comment type="similarity">
    <text evidence="2">Belongs to the cyclophilin-type PPIase family.</text>
</comment>
<evidence type="ECO:0000313" key="5">
    <source>
        <dbReference type="EMBL" id="GAK31470.1"/>
    </source>
</evidence>
<feature type="transmembrane region" description="Helical" evidence="3">
    <location>
        <begin position="6"/>
        <end position="26"/>
    </location>
</feature>
<dbReference type="eggNOG" id="COG0652">
    <property type="taxonomic scope" value="Bacteria"/>
</dbReference>
<proteinExistence type="inferred from homology"/>
<comment type="function">
    <text evidence="1 2">PPIases accelerate the folding of proteins. It catalyzes the cis-trans isomerization of proline imidic peptide bonds in oligopeptides.</text>
</comment>
<name>A0A069CUJ0_WEIOS</name>
<protein>
    <recommendedName>
        <fullName evidence="2">Peptidyl-prolyl cis-trans isomerase</fullName>
        <shortName evidence="2">PPIase</shortName>
        <ecNumber evidence="2">5.2.1.8</ecNumber>
    </recommendedName>
</protein>
<dbReference type="InterPro" id="IPR044666">
    <property type="entry name" value="Cyclophilin_A-like"/>
</dbReference>
<dbReference type="PROSITE" id="PS00170">
    <property type="entry name" value="CSA_PPIASE_1"/>
    <property type="match status" value="1"/>
</dbReference>
<dbReference type="CDD" id="cd00317">
    <property type="entry name" value="cyclophilin"/>
    <property type="match status" value="1"/>
</dbReference>
<dbReference type="RefSeq" id="WP_027699443.1">
    <property type="nucleotide sequence ID" value="NZ_DF820493.1"/>
</dbReference>
<keyword evidence="3" id="KW-0812">Transmembrane</keyword>
<dbReference type="InterPro" id="IPR020892">
    <property type="entry name" value="Cyclophilin-type_PPIase_CS"/>
</dbReference>
<dbReference type="EMBL" id="DF820493">
    <property type="protein sequence ID" value="GAK31470.1"/>
    <property type="molecule type" value="Genomic_DNA"/>
</dbReference>
<dbReference type="AlphaFoldDB" id="A0A069CUJ0"/>
<keyword evidence="2" id="KW-0697">Rotamase</keyword>
<dbReference type="EC" id="5.2.1.8" evidence="2"/>
<dbReference type="InterPro" id="IPR002130">
    <property type="entry name" value="Cyclophilin-type_PPIase_dom"/>
</dbReference>
<dbReference type="PANTHER" id="PTHR45625:SF16">
    <property type="entry name" value="PEPTIDYL-PROLYL CIS-TRANS ISOMERASE"/>
    <property type="match status" value="1"/>
</dbReference>
<dbReference type="PRINTS" id="PR00153">
    <property type="entry name" value="CSAPPISMRASE"/>
</dbReference>
<gene>
    <name evidence="5" type="primary">ppiA</name>
    <name evidence="5" type="ORF">WOSG25_100360</name>
</gene>
<keyword evidence="3" id="KW-1133">Transmembrane helix</keyword>
<dbReference type="GO" id="GO:0003755">
    <property type="term" value="F:peptidyl-prolyl cis-trans isomerase activity"/>
    <property type="evidence" value="ECO:0007669"/>
    <property type="project" value="UniProtKB-UniRule"/>
</dbReference>
<comment type="catalytic activity">
    <reaction evidence="2">
        <text>[protein]-peptidylproline (omega=180) = [protein]-peptidylproline (omega=0)</text>
        <dbReference type="Rhea" id="RHEA:16237"/>
        <dbReference type="Rhea" id="RHEA-COMP:10747"/>
        <dbReference type="Rhea" id="RHEA-COMP:10748"/>
        <dbReference type="ChEBI" id="CHEBI:83833"/>
        <dbReference type="ChEBI" id="CHEBI:83834"/>
        <dbReference type="EC" id="5.2.1.8"/>
    </reaction>
</comment>
<evidence type="ECO:0000256" key="1">
    <source>
        <dbReference type="ARBA" id="ARBA00002388"/>
    </source>
</evidence>
<organism evidence="5 6">
    <name type="scientific">Weissella oryzae (strain DSM 25784 / JCM 18191 / LMG 30913 / SG25)</name>
    <dbReference type="NCBI Taxonomy" id="1329250"/>
    <lineage>
        <taxon>Bacteria</taxon>
        <taxon>Bacillati</taxon>
        <taxon>Bacillota</taxon>
        <taxon>Bacilli</taxon>
        <taxon>Lactobacillales</taxon>
        <taxon>Lactobacillaceae</taxon>
        <taxon>Weissella</taxon>
    </lineage>
</organism>
<dbReference type="GO" id="GO:0006457">
    <property type="term" value="P:protein folding"/>
    <property type="evidence" value="ECO:0007669"/>
    <property type="project" value="InterPro"/>
</dbReference>
<keyword evidence="3" id="KW-0472">Membrane</keyword>
<dbReference type="PANTHER" id="PTHR45625">
    <property type="entry name" value="PEPTIDYL-PROLYL CIS-TRANS ISOMERASE-RELATED"/>
    <property type="match status" value="1"/>
</dbReference>
<dbReference type="OrthoDB" id="9807797at2"/>
<dbReference type="STRING" id="1329250.WOSG25_100360"/>
<keyword evidence="2 5" id="KW-0413">Isomerase</keyword>
<evidence type="ECO:0000256" key="2">
    <source>
        <dbReference type="RuleBase" id="RU363019"/>
    </source>
</evidence>